<dbReference type="PANTHER" id="PTHR11067:SF9">
    <property type="entry name" value="INOSINE TRIPHOSPHATE PYROPHOSPHATASE"/>
    <property type="match status" value="1"/>
</dbReference>
<keyword evidence="5" id="KW-1185">Reference proteome</keyword>
<sequence>MKIRFMPGNEHKITEVQRILAPVRVDIVPVSRKIEELQTEDFESLVRDKLTKAFQSIGRPLFVEHTGLYLSGLNGLPAGLTQIFWDRLQADRFANLVTGLGDAKVTAKTILGYCDGREIHIIEGAINGTVPRKPAGPTHFQWDCVFVPDGSTQTFAEMGAAKDDISMRRKALDLFAAHLKSAKGTKRKTNCLMPTTPAS</sequence>
<evidence type="ECO:0000313" key="4">
    <source>
        <dbReference type="EMBL" id="NVI09820.1"/>
    </source>
</evidence>
<evidence type="ECO:0000256" key="1">
    <source>
        <dbReference type="ARBA" id="ARBA00008023"/>
    </source>
</evidence>
<dbReference type="InterPro" id="IPR002637">
    <property type="entry name" value="RdgB/HAM1"/>
</dbReference>
<dbReference type="SUPFAM" id="SSF52972">
    <property type="entry name" value="ITPase-like"/>
    <property type="match status" value="1"/>
</dbReference>
<dbReference type="RefSeq" id="WP_176370109.1">
    <property type="nucleotide sequence ID" value="NZ_VOMC01000148.1"/>
</dbReference>
<name>A0ABX2P057_9BURK</name>
<comment type="caution">
    <text evidence="4">The sequence shown here is derived from an EMBL/GenBank/DDBJ whole genome shotgun (WGS) entry which is preliminary data.</text>
</comment>
<accession>A0ABX2P057</accession>
<dbReference type="Pfam" id="PF01725">
    <property type="entry name" value="Ham1p_like"/>
    <property type="match status" value="1"/>
</dbReference>
<protein>
    <submittedName>
        <fullName evidence="4">Non-canonical purine NTP pyrophosphatase</fullName>
    </submittedName>
</protein>
<dbReference type="Proteomes" id="UP000821598">
    <property type="component" value="Unassembled WGS sequence"/>
</dbReference>
<evidence type="ECO:0000256" key="2">
    <source>
        <dbReference type="ARBA" id="ARBA00022801"/>
    </source>
</evidence>
<organism evidence="4 5">
    <name type="scientific">Paraburkholderia youngii</name>
    <dbReference type="NCBI Taxonomy" id="2782701"/>
    <lineage>
        <taxon>Bacteria</taxon>
        <taxon>Pseudomonadati</taxon>
        <taxon>Pseudomonadota</taxon>
        <taxon>Betaproteobacteria</taxon>
        <taxon>Burkholderiales</taxon>
        <taxon>Burkholderiaceae</taxon>
        <taxon>Paraburkholderia</taxon>
    </lineage>
</organism>
<comment type="similarity">
    <text evidence="1">Belongs to the HAM1 NTPase family.</text>
</comment>
<gene>
    <name evidence="4" type="ORF">FSB64_41090</name>
</gene>
<proteinExistence type="inferred from homology"/>
<dbReference type="EMBL" id="VOMC01000148">
    <property type="protein sequence ID" value="NVI09820.1"/>
    <property type="molecule type" value="Genomic_DNA"/>
</dbReference>
<dbReference type="InterPro" id="IPR029001">
    <property type="entry name" value="ITPase-like_fam"/>
</dbReference>
<dbReference type="Gene3D" id="3.90.950.10">
    <property type="match status" value="1"/>
</dbReference>
<keyword evidence="3" id="KW-0546">Nucleotide metabolism</keyword>
<evidence type="ECO:0000256" key="3">
    <source>
        <dbReference type="ARBA" id="ARBA00023080"/>
    </source>
</evidence>
<evidence type="ECO:0000313" key="5">
    <source>
        <dbReference type="Proteomes" id="UP000821598"/>
    </source>
</evidence>
<reference evidence="4 5" key="1">
    <citation type="submission" date="2019-08" db="EMBL/GenBank/DDBJ databases">
        <title>Paraburkholderia simonii sp. nov. and P. youngii sp. nov. Brazilian and Mexican Mimosa-associated rhizobia.</title>
        <authorList>
            <person name="Mavima L."/>
            <person name="Beukes C.W."/>
            <person name="Palmer M."/>
            <person name="De Meyer S.E."/>
            <person name="James E.K."/>
            <person name="Maluk M."/>
            <person name="Avontuur J.R."/>
            <person name="Chan W.Y."/>
            <person name="Venter S.N."/>
            <person name="Steenkamp E.T."/>
        </authorList>
    </citation>
    <scope>NUCLEOTIDE SEQUENCE [LARGE SCALE GENOMIC DNA]</scope>
    <source>
        <strain evidence="4 5">JPY454</strain>
    </source>
</reference>
<keyword evidence="2" id="KW-0378">Hydrolase</keyword>
<dbReference type="PANTHER" id="PTHR11067">
    <property type="entry name" value="INOSINE TRIPHOSPHATE PYROPHOSPHATASE/HAM1 PROTEIN"/>
    <property type="match status" value="1"/>
</dbReference>